<reference key="1">
    <citation type="submission" date="2017-08" db="EMBL/GenBank/DDBJ databases">
        <title>A dynamic microbial community with high functional redundancy inhabits the cold, oxic subseafloor aquifer.</title>
        <authorList>
            <person name="Tully B.J."/>
            <person name="Wheat C.G."/>
            <person name="Glazer B.T."/>
            <person name="Huber J.A."/>
        </authorList>
    </citation>
    <scope>NUCLEOTIDE SEQUENCE [LARGE SCALE GENOMIC DNA]</scope>
</reference>
<keyword evidence="4 13" id="KW-0812">Transmembrane</keyword>
<dbReference type="GO" id="GO:0005886">
    <property type="term" value="C:plasma membrane"/>
    <property type="evidence" value="ECO:0007669"/>
    <property type="project" value="UniProtKB-SubCell"/>
</dbReference>
<evidence type="ECO:0000256" key="10">
    <source>
        <dbReference type="ARBA" id="ARBA00025198"/>
    </source>
</evidence>
<dbReference type="HAMAP" id="MF_01398">
    <property type="entry name" value="ATP_synth_b_bprime"/>
    <property type="match status" value="1"/>
</dbReference>
<dbReference type="AlphaFoldDB" id="A0A2A4ZAD0"/>
<keyword evidence="8 13" id="KW-0472">Membrane</keyword>
<comment type="function">
    <text evidence="11">Component of the F(0) channel, it forms part of the peripheral stalk, linking F(1) to F(0). The b'-subunit is a diverged and duplicated form of b found in plants and photosynthetic bacteria.</text>
</comment>
<comment type="caution">
    <text evidence="16">The sequence shown here is derived from an EMBL/GenBank/DDBJ whole genome shotgun (WGS) entry which is preliminary data.</text>
</comment>
<keyword evidence="2 13" id="KW-0813">Transport</keyword>
<comment type="subunit">
    <text evidence="13">F-type ATPases have 2 components, F(1) - the catalytic core - and F(0) - the membrane proton channel. F(1) has five subunits: alpha(3), beta(3), gamma(1), delta(1), epsilon(1). F(0) has three main subunits: a(1), b(2) and c(10-14). The alpha and beta chains form an alternating ring which encloses part of the gamma chain. F(1) is attached to F(0) by a central stalk formed by the gamma and epsilon chains, while a peripheral stalk is formed by the delta and b chains.</text>
</comment>
<evidence type="ECO:0000256" key="5">
    <source>
        <dbReference type="ARBA" id="ARBA00022781"/>
    </source>
</evidence>
<evidence type="ECO:0000256" key="14">
    <source>
        <dbReference type="RuleBase" id="RU003848"/>
    </source>
</evidence>
<evidence type="ECO:0000256" key="7">
    <source>
        <dbReference type="ARBA" id="ARBA00023065"/>
    </source>
</evidence>
<evidence type="ECO:0000256" key="15">
    <source>
        <dbReference type="SAM" id="Coils"/>
    </source>
</evidence>
<evidence type="ECO:0000256" key="1">
    <source>
        <dbReference type="ARBA" id="ARBA00005513"/>
    </source>
</evidence>
<evidence type="ECO:0000256" key="8">
    <source>
        <dbReference type="ARBA" id="ARBA00023136"/>
    </source>
</evidence>
<dbReference type="GO" id="GO:0046933">
    <property type="term" value="F:proton-transporting ATP synthase activity, rotational mechanism"/>
    <property type="evidence" value="ECO:0007669"/>
    <property type="project" value="UniProtKB-UniRule"/>
</dbReference>
<evidence type="ECO:0000256" key="3">
    <source>
        <dbReference type="ARBA" id="ARBA00022547"/>
    </source>
</evidence>
<evidence type="ECO:0000256" key="2">
    <source>
        <dbReference type="ARBA" id="ARBA00022448"/>
    </source>
</evidence>
<keyword evidence="3 13" id="KW-0138">CF(0)</keyword>
<evidence type="ECO:0000313" key="16">
    <source>
        <dbReference type="EMBL" id="PCJ03486.1"/>
    </source>
</evidence>
<gene>
    <name evidence="13" type="primary">atpF</name>
    <name evidence="16" type="ORF">COB13_02360</name>
</gene>
<name>A0A2A4ZAD0_9PROT</name>
<comment type="subcellular location">
    <subcellularLocation>
        <location evidence="13">Cell membrane</location>
        <topology evidence="13">Single-pass membrane protein</topology>
    </subcellularLocation>
    <subcellularLocation>
        <location evidence="12">Endomembrane system</location>
        <topology evidence="12">Single-pass membrane protein</topology>
    </subcellularLocation>
</comment>
<keyword evidence="5 13" id="KW-0375">Hydrogen ion transport</keyword>
<sequence>MLNDPTFWVAVGMVGFIAGLVYLGVPKLAVKALDDRAEAIKNELETARKLKEEAQHMLAEYERKQKAAVEEAQGIIDQAKEEAEALAVETEKKLTETIDRRTKMAENKILQAQLQARKNVQAYAADIAVAATEEILSNDLSKAKANSLIDDSIAALKSRLN</sequence>
<evidence type="ECO:0000256" key="13">
    <source>
        <dbReference type="HAMAP-Rule" id="MF_01398"/>
    </source>
</evidence>
<keyword evidence="13" id="KW-1003">Cell membrane</keyword>
<evidence type="ECO:0000256" key="11">
    <source>
        <dbReference type="ARBA" id="ARBA00025614"/>
    </source>
</evidence>
<comment type="function">
    <text evidence="10 13">F(1)F(0) ATP synthase produces ATP from ADP in the presence of a proton or sodium gradient. F-type ATPases consist of two structural domains, F(1) containing the extramembraneous catalytic core and F(0) containing the membrane proton channel, linked together by a central stalk and a peripheral stalk. During catalysis, ATP synthesis in the catalytic domain of F(1) is coupled via a rotary mechanism of the central stalk subunits to proton translocation.</text>
</comment>
<keyword evidence="9 13" id="KW-0066">ATP synthesis</keyword>
<accession>A0A2A4ZAD0</accession>
<dbReference type="EMBL" id="NVUS01000002">
    <property type="protein sequence ID" value="PCJ03486.1"/>
    <property type="molecule type" value="Genomic_DNA"/>
</dbReference>
<reference evidence="16" key="2">
    <citation type="journal article" date="2018" name="ISME J.">
        <title>A dynamic microbial community with high functional redundancy inhabits the cold, oxic subseafloor aquifer.</title>
        <authorList>
            <person name="Tully B.J."/>
            <person name="Wheat C.G."/>
            <person name="Glazer B.T."/>
            <person name="Huber J.A."/>
        </authorList>
    </citation>
    <scope>NUCLEOTIDE SEQUENCE</scope>
    <source>
        <strain evidence="16">NORP83</strain>
    </source>
</reference>
<evidence type="ECO:0000256" key="12">
    <source>
        <dbReference type="ARBA" id="ARBA00037847"/>
    </source>
</evidence>
<comment type="similarity">
    <text evidence="1 13 14">Belongs to the ATPase B chain family.</text>
</comment>
<dbReference type="CDD" id="cd06503">
    <property type="entry name" value="ATP-synt_Fo_b"/>
    <property type="match status" value="1"/>
</dbReference>
<keyword evidence="15" id="KW-0175">Coiled coil</keyword>
<keyword evidence="7 13" id="KW-0406">Ion transport</keyword>
<dbReference type="GO" id="GO:0045259">
    <property type="term" value="C:proton-transporting ATP synthase complex"/>
    <property type="evidence" value="ECO:0007669"/>
    <property type="project" value="UniProtKB-KW"/>
</dbReference>
<dbReference type="GO" id="GO:0046961">
    <property type="term" value="F:proton-transporting ATPase activity, rotational mechanism"/>
    <property type="evidence" value="ECO:0007669"/>
    <property type="project" value="TreeGrafter"/>
</dbReference>
<dbReference type="GO" id="GO:0012505">
    <property type="term" value="C:endomembrane system"/>
    <property type="evidence" value="ECO:0007669"/>
    <property type="project" value="UniProtKB-SubCell"/>
</dbReference>
<evidence type="ECO:0000256" key="6">
    <source>
        <dbReference type="ARBA" id="ARBA00022989"/>
    </source>
</evidence>
<dbReference type="PANTHER" id="PTHR33445:SF1">
    <property type="entry name" value="ATP SYNTHASE SUBUNIT B"/>
    <property type="match status" value="1"/>
</dbReference>
<dbReference type="Pfam" id="PF00430">
    <property type="entry name" value="ATP-synt_B"/>
    <property type="match status" value="1"/>
</dbReference>
<keyword evidence="6 13" id="KW-1133">Transmembrane helix</keyword>
<proteinExistence type="inferred from homology"/>
<feature type="coiled-coil region" evidence="15">
    <location>
        <begin position="30"/>
        <end position="100"/>
    </location>
</feature>
<evidence type="ECO:0000256" key="9">
    <source>
        <dbReference type="ARBA" id="ARBA00023310"/>
    </source>
</evidence>
<evidence type="ECO:0000256" key="4">
    <source>
        <dbReference type="ARBA" id="ARBA00022692"/>
    </source>
</evidence>
<protein>
    <recommendedName>
        <fullName evidence="13">ATP synthase subunit b</fullName>
    </recommendedName>
    <alternativeName>
        <fullName evidence="13">ATP synthase F(0) sector subunit b</fullName>
    </alternativeName>
    <alternativeName>
        <fullName evidence="13">ATPase subunit I</fullName>
    </alternativeName>
    <alternativeName>
        <fullName evidence="13">F-type ATPase subunit b</fullName>
        <shortName evidence="13">F-ATPase subunit b</shortName>
    </alternativeName>
</protein>
<organism evidence="16">
    <name type="scientific">OCS116 cluster bacterium</name>
    <dbReference type="NCBI Taxonomy" id="2030921"/>
    <lineage>
        <taxon>Bacteria</taxon>
        <taxon>Pseudomonadati</taxon>
        <taxon>Pseudomonadota</taxon>
        <taxon>Alphaproteobacteria</taxon>
        <taxon>OCS116 cluster</taxon>
    </lineage>
</organism>
<dbReference type="InterPro" id="IPR002146">
    <property type="entry name" value="ATP_synth_b/b'su_bac/chlpt"/>
</dbReference>
<feature type="transmembrane region" description="Helical" evidence="13">
    <location>
        <begin position="6"/>
        <end position="25"/>
    </location>
</feature>
<dbReference type="InterPro" id="IPR050059">
    <property type="entry name" value="ATP_synthase_B_chain"/>
</dbReference>
<dbReference type="PANTHER" id="PTHR33445">
    <property type="entry name" value="ATP SYNTHASE SUBUNIT B', CHLOROPLASTIC"/>
    <property type="match status" value="1"/>
</dbReference>